<dbReference type="InterPro" id="IPR000595">
    <property type="entry name" value="cNMP-bd_dom"/>
</dbReference>
<dbReference type="InterPro" id="IPR018490">
    <property type="entry name" value="cNMP-bd_dom_sf"/>
</dbReference>
<dbReference type="RefSeq" id="WP_086347788.1">
    <property type="nucleotide sequence ID" value="NZ_CP147247.1"/>
</dbReference>
<keyword evidence="1" id="KW-0805">Transcription regulation</keyword>
<reference evidence="5" key="1">
    <citation type="submission" date="2017-05" db="EMBL/GenBank/DDBJ databases">
        <title>The Genome Sequence of Enterococcus sp. 9E7_DIV0242.</title>
        <authorList>
            <consortium name="The Broad Institute Genomics Platform"/>
            <consortium name="The Broad Institute Genomic Center for Infectious Diseases"/>
            <person name="Earl A."/>
            <person name="Manson A."/>
            <person name="Schwartman J."/>
            <person name="Gilmore M."/>
            <person name="Abouelleil A."/>
            <person name="Cao P."/>
            <person name="Chapman S."/>
            <person name="Cusick C."/>
            <person name="Shea T."/>
            <person name="Young S."/>
            <person name="Neafsey D."/>
            <person name="Nusbaum C."/>
            <person name="Birren B."/>
        </authorList>
    </citation>
    <scope>NUCLEOTIDE SEQUENCE [LARGE SCALE GENOMIC DNA]</scope>
    <source>
        <strain evidence="5">9E7_DIV0242</strain>
    </source>
</reference>
<dbReference type="Proteomes" id="UP000195141">
    <property type="component" value="Chromosome"/>
</dbReference>
<protein>
    <recommendedName>
        <fullName evidence="4">Cyclic nucleotide-binding domain-containing protein</fullName>
    </recommendedName>
</protein>
<evidence type="ECO:0000259" key="4">
    <source>
        <dbReference type="PROSITE" id="PS50042"/>
    </source>
</evidence>
<dbReference type="SUPFAM" id="SSF46785">
    <property type="entry name" value="Winged helix' DNA-binding domain"/>
    <property type="match status" value="1"/>
</dbReference>
<dbReference type="EMBL" id="NGMM01000001">
    <property type="protein sequence ID" value="OTP18851.1"/>
    <property type="molecule type" value="Genomic_DNA"/>
</dbReference>
<name>A0A242KCF7_9ENTE</name>
<dbReference type="AlphaFoldDB" id="A0A242KCF7"/>
<dbReference type="Gene3D" id="2.60.120.10">
    <property type="entry name" value="Jelly Rolls"/>
    <property type="match status" value="1"/>
</dbReference>
<keyword evidence="3" id="KW-0804">Transcription</keyword>
<accession>A0A242KCF7</accession>
<dbReference type="InterPro" id="IPR014710">
    <property type="entry name" value="RmlC-like_jellyroll"/>
</dbReference>
<keyword evidence="2" id="KW-0238">DNA-binding</keyword>
<dbReference type="GO" id="GO:0003677">
    <property type="term" value="F:DNA binding"/>
    <property type="evidence" value="ECO:0007669"/>
    <property type="project" value="UniProtKB-KW"/>
</dbReference>
<feature type="domain" description="Cyclic nucleotide-binding" evidence="4">
    <location>
        <begin position="34"/>
        <end position="118"/>
    </location>
</feature>
<dbReference type="EMBL" id="CP147247">
    <property type="protein sequence ID" value="WYJ88914.1"/>
    <property type="molecule type" value="Genomic_DNA"/>
</dbReference>
<evidence type="ECO:0000313" key="5">
    <source>
        <dbReference type="EMBL" id="OTP18851.1"/>
    </source>
</evidence>
<evidence type="ECO:0000313" key="7">
    <source>
        <dbReference type="Proteomes" id="UP000195141"/>
    </source>
</evidence>
<evidence type="ECO:0000256" key="1">
    <source>
        <dbReference type="ARBA" id="ARBA00023015"/>
    </source>
</evidence>
<dbReference type="OrthoDB" id="581021at2"/>
<evidence type="ECO:0000256" key="2">
    <source>
        <dbReference type="ARBA" id="ARBA00023125"/>
    </source>
</evidence>
<organism evidence="5">
    <name type="scientific">Candidatus Enterococcus clewellii</name>
    <dbReference type="NCBI Taxonomy" id="1834193"/>
    <lineage>
        <taxon>Bacteria</taxon>
        <taxon>Bacillati</taxon>
        <taxon>Bacillota</taxon>
        <taxon>Bacilli</taxon>
        <taxon>Lactobacillales</taxon>
        <taxon>Enterococcaceae</taxon>
        <taxon>Enterococcus</taxon>
    </lineage>
</organism>
<dbReference type="CDD" id="cd00038">
    <property type="entry name" value="CAP_ED"/>
    <property type="match status" value="1"/>
</dbReference>
<dbReference type="PROSITE" id="PS50042">
    <property type="entry name" value="CNMP_BINDING_3"/>
    <property type="match status" value="1"/>
</dbReference>
<keyword evidence="7" id="KW-1185">Reference proteome</keyword>
<reference evidence="6" key="3">
    <citation type="submission" date="2024-03" db="EMBL/GenBank/DDBJ databases">
        <title>The Genome Sequence of Enterococcus sp. DIV0242b.</title>
        <authorList>
            <consortium name="The Broad Institute Genomics Platform"/>
            <consortium name="The Broad Institute Microbial Omics Core"/>
            <consortium name="The Broad Institute Genomic Center for Infectious Diseases"/>
            <person name="Earl A."/>
            <person name="Manson A."/>
            <person name="Gilmore M."/>
            <person name="Schwartman J."/>
            <person name="Shea T."/>
            <person name="Abouelleil A."/>
            <person name="Cao P."/>
            <person name="Chapman S."/>
            <person name="Cusick C."/>
            <person name="Young S."/>
            <person name="Neafsey D."/>
            <person name="Nusbaum C."/>
            <person name="Birren B."/>
        </authorList>
    </citation>
    <scope>NUCLEOTIDE SEQUENCE</scope>
    <source>
        <strain evidence="6">9E7_DIV0242</strain>
    </source>
</reference>
<dbReference type="GO" id="GO:0006355">
    <property type="term" value="P:regulation of DNA-templated transcription"/>
    <property type="evidence" value="ECO:0007669"/>
    <property type="project" value="InterPro"/>
</dbReference>
<evidence type="ECO:0000313" key="6">
    <source>
        <dbReference type="EMBL" id="WYJ88914.1"/>
    </source>
</evidence>
<evidence type="ECO:0000256" key="3">
    <source>
        <dbReference type="ARBA" id="ARBA00023163"/>
    </source>
</evidence>
<proteinExistence type="predicted"/>
<sequence>MKKIKNDERLAAYIKNHDLQSYMDTDLLAMSSLYSFEKEDHLIHAETASDFLYFLVDGVVMVYSYTSGTQNICIDYTKPGTPLGEASSLWGLLPKSSVKAVTPCVCVAVPLNQHRKTLQRDVRFLQNICQILSYRLNSGINLANSLTEPVETRLAKFILTHHKEGVFSFQLTTCAAILNVSYRHLLRTITSFRDAGILEKKKNTYLIQDMSELEKLAENMSQIKK</sequence>
<dbReference type="SUPFAM" id="SSF51206">
    <property type="entry name" value="cAMP-binding domain-like"/>
    <property type="match status" value="1"/>
</dbReference>
<dbReference type="Pfam" id="PF00027">
    <property type="entry name" value="cNMP_binding"/>
    <property type="match status" value="1"/>
</dbReference>
<dbReference type="InterPro" id="IPR012318">
    <property type="entry name" value="HTH_CRP"/>
</dbReference>
<gene>
    <name evidence="6" type="ORF">A5888_000633</name>
    <name evidence="5" type="ORF">A5888_000665</name>
</gene>
<dbReference type="Pfam" id="PF13545">
    <property type="entry name" value="HTH_Crp_2"/>
    <property type="match status" value="1"/>
</dbReference>
<reference evidence="6" key="2">
    <citation type="submission" date="2017-05" db="EMBL/GenBank/DDBJ databases">
        <authorList>
            <consortium name="The Broad Institute Genomics Platform"/>
            <consortium name="The Broad Institute Genomic Center for Infectious Diseases"/>
            <person name="Earl A."/>
            <person name="Manson A."/>
            <person name="Schwartman J."/>
            <person name="Gilmore M."/>
            <person name="Abouelleil A."/>
            <person name="Cao P."/>
            <person name="Chapman S."/>
            <person name="Cusick C."/>
            <person name="Shea T."/>
            <person name="Young S."/>
            <person name="Neafsey D."/>
            <person name="Nusbaum C."/>
            <person name="Birren B."/>
        </authorList>
    </citation>
    <scope>NUCLEOTIDE SEQUENCE</scope>
    <source>
        <strain evidence="6">9E7_DIV0242</strain>
    </source>
</reference>
<dbReference type="InterPro" id="IPR036390">
    <property type="entry name" value="WH_DNA-bd_sf"/>
</dbReference>